<dbReference type="PROSITE" id="PS51257">
    <property type="entry name" value="PROKAR_LIPOPROTEIN"/>
    <property type="match status" value="1"/>
</dbReference>
<dbReference type="Pfam" id="PF01467">
    <property type="entry name" value="CTP_transf_like"/>
    <property type="match status" value="1"/>
</dbReference>
<evidence type="ECO:0000256" key="8">
    <source>
        <dbReference type="ARBA" id="ARBA00023027"/>
    </source>
</evidence>
<comment type="similarity">
    <text evidence="10">Belongs to the NadD family.</text>
</comment>
<comment type="caution">
    <text evidence="12">The sequence shown here is derived from an EMBL/GenBank/DDBJ whole genome shotgun (WGS) entry which is preliminary data.</text>
</comment>
<keyword evidence="3 10" id="KW-0662">Pyridine nucleotide biosynthesis</keyword>
<accession>A0ABV2ZQ89</accession>
<evidence type="ECO:0000313" key="12">
    <source>
        <dbReference type="EMBL" id="MEU3784734.1"/>
    </source>
</evidence>
<dbReference type="HAMAP" id="MF_00244">
    <property type="entry name" value="NaMN_adenylyltr"/>
    <property type="match status" value="1"/>
</dbReference>
<dbReference type="PANTHER" id="PTHR39321">
    <property type="entry name" value="NICOTINATE-NUCLEOTIDE ADENYLYLTRANSFERASE-RELATED"/>
    <property type="match status" value="1"/>
</dbReference>
<dbReference type="RefSeq" id="WP_361706235.1">
    <property type="nucleotide sequence ID" value="NZ_JBEZVE010000017.1"/>
</dbReference>
<dbReference type="EMBL" id="JBEZVE010000017">
    <property type="protein sequence ID" value="MEU3784734.1"/>
    <property type="molecule type" value="Genomic_DNA"/>
</dbReference>
<evidence type="ECO:0000313" key="13">
    <source>
        <dbReference type="Proteomes" id="UP001550739"/>
    </source>
</evidence>
<dbReference type="SUPFAM" id="SSF52374">
    <property type="entry name" value="Nucleotidylyl transferase"/>
    <property type="match status" value="1"/>
</dbReference>
<keyword evidence="6 10" id="KW-0547">Nucleotide-binding</keyword>
<reference evidence="12 13" key="1">
    <citation type="submission" date="2024-06" db="EMBL/GenBank/DDBJ databases">
        <title>The Natural Products Discovery Center: Release of the First 8490 Sequenced Strains for Exploring Actinobacteria Biosynthetic Diversity.</title>
        <authorList>
            <person name="Kalkreuter E."/>
            <person name="Kautsar S.A."/>
            <person name="Yang D."/>
            <person name="Bader C.D."/>
            <person name="Teijaro C.N."/>
            <person name="Fluegel L."/>
            <person name="Davis C.M."/>
            <person name="Simpson J.R."/>
            <person name="Lauterbach L."/>
            <person name="Steele A.D."/>
            <person name="Gui C."/>
            <person name="Meng S."/>
            <person name="Li G."/>
            <person name="Viehrig K."/>
            <person name="Ye F."/>
            <person name="Su P."/>
            <person name="Kiefer A.F."/>
            <person name="Nichols A."/>
            <person name="Cepeda A.J."/>
            <person name="Yan W."/>
            <person name="Fan B."/>
            <person name="Jiang Y."/>
            <person name="Adhikari A."/>
            <person name="Zheng C.-J."/>
            <person name="Schuster L."/>
            <person name="Cowan T.M."/>
            <person name="Smanski M.J."/>
            <person name="Chevrette M.G."/>
            <person name="De Carvalho L.P.S."/>
            <person name="Shen B."/>
        </authorList>
    </citation>
    <scope>NUCLEOTIDE SEQUENCE [LARGE SCALE GENOMIC DNA]</scope>
    <source>
        <strain evidence="12 13">NPDC033843</strain>
    </source>
</reference>
<proteinExistence type="inferred from homology"/>
<keyword evidence="8 10" id="KW-0520">NAD</keyword>
<dbReference type="EC" id="2.7.7.18" evidence="10"/>
<evidence type="ECO:0000256" key="10">
    <source>
        <dbReference type="HAMAP-Rule" id="MF_00244"/>
    </source>
</evidence>
<evidence type="ECO:0000256" key="9">
    <source>
        <dbReference type="ARBA" id="ARBA00048721"/>
    </source>
</evidence>
<evidence type="ECO:0000256" key="1">
    <source>
        <dbReference type="ARBA" id="ARBA00002324"/>
    </source>
</evidence>
<dbReference type="InterPro" id="IPR005248">
    <property type="entry name" value="NadD/NMNAT"/>
</dbReference>
<gene>
    <name evidence="10 12" type="primary">nadD</name>
    <name evidence="12" type="ORF">AB0E89_30050</name>
</gene>
<organism evidence="12 13">
    <name type="scientific">Streptomyces sp. 900129855</name>
    <dbReference type="NCBI Taxonomy" id="3155129"/>
    <lineage>
        <taxon>Bacteria</taxon>
        <taxon>Bacillati</taxon>
        <taxon>Actinomycetota</taxon>
        <taxon>Actinomycetes</taxon>
        <taxon>Kitasatosporales</taxon>
        <taxon>Streptomycetaceae</taxon>
        <taxon>Streptomyces</taxon>
    </lineage>
</organism>
<comment type="catalytic activity">
    <reaction evidence="9 10">
        <text>nicotinate beta-D-ribonucleotide + ATP + H(+) = deamido-NAD(+) + diphosphate</text>
        <dbReference type="Rhea" id="RHEA:22860"/>
        <dbReference type="ChEBI" id="CHEBI:15378"/>
        <dbReference type="ChEBI" id="CHEBI:30616"/>
        <dbReference type="ChEBI" id="CHEBI:33019"/>
        <dbReference type="ChEBI" id="CHEBI:57502"/>
        <dbReference type="ChEBI" id="CHEBI:58437"/>
        <dbReference type="EC" id="2.7.7.18"/>
    </reaction>
</comment>
<evidence type="ECO:0000256" key="7">
    <source>
        <dbReference type="ARBA" id="ARBA00022840"/>
    </source>
</evidence>
<dbReference type="GO" id="GO:0004515">
    <property type="term" value="F:nicotinate-nucleotide adenylyltransferase activity"/>
    <property type="evidence" value="ECO:0007669"/>
    <property type="project" value="UniProtKB-EC"/>
</dbReference>
<protein>
    <recommendedName>
        <fullName evidence="10">Probable nicotinate-nucleotide adenylyltransferase</fullName>
        <ecNumber evidence="10">2.7.7.18</ecNumber>
    </recommendedName>
    <alternativeName>
        <fullName evidence="10">Deamido-NAD(+) diphosphorylase</fullName>
    </alternativeName>
    <alternativeName>
        <fullName evidence="10">Deamido-NAD(+) pyrophosphorylase</fullName>
    </alternativeName>
    <alternativeName>
        <fullName evidence="10">Nicotinate mononucleotide adenylyltransferase</fullName>
        <shortName evidence="10">NaMN adenylyltransferase</shortName>
    </alternativeName>
</protein>
<dbReference type="NCBIfam" id="TIGR00482">
    <property type="entry name" value="nicotinate (nicotinamide) nucleotide adenylyltransferase"/>
    <property type="match status" value="1"/>
</dbReference>
<comment type="pathway">
    <text evidence="2 10">Cofactor biosynthesis; NAD(+) biosynthesis; deamido-NAD(+) from nicotinate D-ribonucleotide: step 1/1.</text>
</comment>
<evidence type="ECO:0000256" key="2">
    <source>
        <dbReference type="ARBA" id="ARBA00005019"/>
    </source>
</evidence>
<dbReference type="NCBIfam" id="NF000840">
    <property type="entry name" value="PRK00071.1-3"/>
    <property type="match status" value="1"/>
</dbReference>
<keyword evidence="5 10" id="KW-0548">Nucleotidyltransferase</keyword>
<dbReference type="InterPro" id="IPR014729">
    <property type="entry name" value="Rossmann-like_a/b/a_fold"/>
</dbReference>
<feature type="domain" description="Cytidyltransferase-like" evidence="11">
    <location>
        <begin position="5"/>
        <end position="167"/>
    </location>
</feature>
<evidence type="ECO:0000259" key="11">
    <source>
        <dbReference type="Pfam" id="PF01467"/>
    </source>
</evidence>
<keyword evidence="7 10" id="KW-0067">ATP-binding</keyword>
<keyword evidence="4 10" id="KW-0808">Transferase</keyword>
<dbReference type="InterPro" id="IPR004821">
    <property type="entry name" value="Cyt_trans-like"/>
</dbReference>
<name>A0ABV2ZQ89_9ACTN</name>
<dbReference type="PANTHER" id="PTHR39321:SF3">
    <property type="entry name" value="PHOSPHOPANTETHEINE ADENYLYLTRANSFERASE"/>
    <property type="match status" value="1"/>
</dbReference>
<comment type="function">
    <text evidence="1 10">Catalyzes the reversible adenylation of nicotinate mononucleotide (NaMN) to nicotinic acid adenine dinucleotide (NaAD).</text>
</comment>
<dbReference type="Proteomes" id="UP001550739">
    <property type="component" value="Unassembled WGS sequence"/>
</dbReference>
<keyword evidence="13" id="KW-1185">Reference proteome</keyword>
<dbReference type="CDD" id="cd02165">
    <property type="entry name" value="NMNAT"/>
    <property type="match status" value="1"/>
</dbReference>
<evidence type="ECO:0000256" key="4">
    <source>
        <dbReference type="ARBA" id="ARBA00022679"/>
    </source>
</evidence>
<evidence type="ECO:0000256" key="3">
    <source>
        <dbReference type="ARBA" id="ARBA00022642"/>
    </source>
</evidence>
<sequence>MRIGIMGGTFDPIHHAHLHNAAMAAAACGLDHVVLVPTGEPCHKDPRGVSPSADRFTMAEIACRPDPLLSVSRVEVDRPGPSYTVPTLRELHRTLGPAAELFLIVGTDTAEGITHWYEAEAIPRLARLVVVGRADHVPDPARLPRSGTYDPVPASPWRISSTQIRARVRAGRPVRYLVPDGVAAYIAERGLYVGRPGG</sequence>
<dbReference type="Gene3D" id="3.40.50.620">
    <property type="entry name" value="HUPs"/>
    <property type="match status" value="1"/>
</dbReference>
<evidence type="ECO:0000256" key="6">
    <source>
        <dbReference type="ARBA" id="ARBA00022741"/>
    </source>
</evidence>
<evidence type="ECO:0000256" key="5">
    <source>
        <dbReference type="ARBA" id="ARBA00022695"/>
    </source>
</evidence>